<evidence type="ECO:0000313" key="1">
    <source>
        <dbReference type="EMBL" id="PXF40074.1"/>
    </source>
</evidence>
<keyword evidence="2" id="KW-1185">Reference proteome</keyword>
<comment type="caution">
    <text evidence="1">The sequence shown here is derived from an EMBL/GenBank/DDBJ whole genome shotgun (WGS) entry which is preliminary data.</text>
</comment>
<gene>
    <name evidence="1" type="ORF">BWQ96_10215</name>
</gene>
<evidence type="ECO:0000313" key="2">
    <source>
        <dbReference type="Proteomes" id="UP000247409"/>
    </source>
</evidence>
<reference evidence="1 2" key="1">
    <citation type="journal article" date="2018" name="Mol. Biol. Evol.">
        <title>Analysis of the draft genome of the red seaweed Gracilariopsis chorda provides insights into genome size evolution in Rhodophyta.</title>
        <authorList>
            <person name="Lee J."/>
            <person name="Yang E.C."/>
            <person name="Graf L."/>
            <person name="Yang J.H."/>
            <person name="Qiu H."/>
            <person name="Zel Zion U."/>
            <person name="Chan C.X."/>
            <person name="Stephens T.G."/>
            <person name="Weber A.P.M."/>
            <person name="Boo G.H."/>
            <person name="Boo S.M."/>
            <person name="Kim K.M."/>
            <person name="Shin Y."/>
            <person name="Jung M."/>
            <person name="Lee S.J."/>
            <person name="Yim H.S."/>
            <person name="Lee J.H."/>
            <person name="Bhattacharya D."/>
            <person name="Yoon H.S."/>
        </authorList>
    </citation>
    <scope>NUCLEOTIDE SEQUENCE [LARGE SCALE GENOMIC DNA]</scope>
    <source>
        <strain evidence="1 2">SKKU-2015</strain>
        <tissue evidence="1">Whole body</tissue>
    </source>
</reference>
<protein>
    <submittedName>
        <fullName evidence="1">Uncharacterized protein</fullName>
    </submittedName>
</protein>
<organism evidence="1 2">
    <name type="scientific">Gracilariopsis chorda</name>
    <dbReference type="NCBI Taxonomy" id="448386"/>
    <lineage>
        <taxon>Eukaryota</taxon>
        <taxon>Rhodophyta</taxon>
        <taxon>Florideophyceae</taxon>
        <taxon>Rhodymeniophycidae</taxon>
        <taxon>Gracilariales</taxon>
        <taxon>Gracilariaceae</taxon>
        <taxon>Gracilariopsis</taxon>
    </lineage>
</organism>
<dbReference type="AlphaFoldDB" id="A0A2V3IDB9"/>
<name>A0A2V3IDB9_9FLOR</name>
<dbReference type="EMBL" id="NBIV01000361">
    <property type="protein sequence ID" value="PXF40074.1"/>
    <property type="molecule type" value="Genomic_DNA"/>
</dbReference>
<sequence>MFEVAGYPEKFEISELEGEDFSKCHGRNHAYENKRLGS</sequence>
<proteinExistence type="predicted"/>
<dbReference type="Proteomes" id="UP000247409">
    <property type="component" value="Unassembled WGS sequence"/>
</dbReference>
<accession>A0A2V3IDB9</accession>